<comment type="caution">
    <text evidence="1">The sequence shown here is derived from an EMBL/GenBank/DDBJ whole genome shotgun (WGS) entry which is preliminary data.</text>
</comment>
<dbReference type="Proteomes" id="UP000307720">
    <property type="component" value="Unassembled WGS sequence"/>
</dbReference>
<protein>
    <submittedName>
        <fullName evidence="1">Uncharacterized protein</fullName>
    </submittedName>
</protein>
<organism evidence="1 2">
    <name type="scientific">Hominisplanchenecus murintestinalis</name>
    <dbReference type="NCBI Taxonomy" id="2941517"/>
    <lineage>
        <taxon>Bacteria</taxon>
        <taxon>Bacillati</taxon>
        <taxon>Bacillota</taxon>
        <taxon>Clostridia</taxon>
        <taxon>Lachnospirales</taxon>
        <taxon>Lachnospiraceae</taxon>
        <taxon>Hominisplanchenecus</taxon>
    </lineage>
</organism>
<gene>
    <name evidence="1" type="ORF">E5357_15860</name>
</gene>
<sequence length="118" mass="12808">MNRKVNLIKTIIITLAFVCFIGTTHPLNAEAAKKPKLNKTSISLQQGKTATIKVKGASKKTKKYTWKVTGKAVKIVSSKKNTVKVKAVKDGKSFVKIKVNGKTLKCAVKVAKEAKKPA</sequence>
<feature type="non-terminal residue" evidence="1">
    <location>
        <position position="118"/>
    </location>
</feature>
<evidence type="ECO:0000313" key="1">
    <source>
        <dbReference type="EMBL" id="TGX96499.1"/>
    </source>
</evidence>
<accession>A0AC61QVJ9</accession>
<reference evidence="1" key="1">
    <citation type="submission" date="2019-04" db="EMBL/GenBank/DDBJ databases">
        <title>Microbes associate with the intestines of laboratory mice.</title>
        <authorList>
            <person name="Navarre W."/>
            <person name="Wong E."/>
            <person name="Huang K."/>
            <person name="Tropini C."/>
            <person name="Ng K."/>
            <person name="Yu B."/>
        </authorList>
    </citation>
    <scope>NUCLEOTIDE SEQUENCE</scope>
    <source>
        <strain evidence="1">NM72_1-8</strain>
    </source>
</reference>
<name>A0AC61QVJ9_9FIRM</name>
<keyword evidence="2" id="KW-1185">Reference proteome</keyword>
<evidence type="ECO:0000313" key="2">
    <source>
        <dbReference type="Proteomes" id="UP000307720"/>
    </source>
</evidence>
<proteinExistence type="predicted"/>
<dbReference type="EMBL" id="SRZB01000059">
    <property type="protein sequence ID" value="TGX96499.1"/>
    <property type="molecule type" value="Genomic_DNA"/>
</dbReference>